<gene>
    <name evidence="3" type="ORF">BDP27DRAFT_1452418</name>
</gene>
<keyword evidence="2" id="KW-1133">Transmembrane helix</keyword>
<evidence type="ECO:0000313" key="3">
    <source>
        <dbReference type="EMBL" id="KAF9061137.1"/>
    </source>
</evidence>
<keyword evidence="4" id="KW-1185">Reference proteome</keyword>
<feature type="transmembrane region" description="Helical" evidence="2">
    <location>
        <begin position="16"/>
        <end position="40"/>
    </location>
</feature>
<keyword evidence="2" id="KW-0472">Membrane</keyword>
<protein>
    <submittedName>
        <fullName evidence="3">Uncharacterized protein</fullName>
    </submittedName>
</protein>
<dbReference type="AlphaFoldDB" id="A0A9P5PEB4"/>
<feature type="compositionally biased region" description="Acidic residues" evidence="1">
    <location>
        <begin position="88"/>
        <end position="101"/>
    </location>
</feature>
<proteinExistence type="predicted"/>
<dbReference type="Proteomes" id="UP000772434">
    <property type="component" value="Unassembled WGS sequence"/>
</dbReference>
<evidence type="ECO:0000313" key="4">
    <source>
        <dbReference type="Proteomes" id="UP000772434"/>
    </source>
</evidence>
<evidence type="ECO:0000256" key="2">
    <source>
        <dbReference type="SAM" id="Phobius"/>
    </source>
</evidence>
<dbReference type="EMBL" id="JADNRY010000213">
    <property type="protein sequence ID" value="KAF9061137.1"/>
    <property type="molecule type" value="Genomic_DNA"/>
</dbReference>
<keyword evidence="2" id="KW-0812">Transmembrane</keyword>
<accession>A0A9P5PEB4</accession>
<comment type="caution">
    <text evidence="3">The sequence shown here is derived from an EMBL/GenBank/DDBJ whole genome shotgun (WGS) entry which is preliminary data.</text>
</comment>
<organism evidence="3 4">
    <name type="scientific">Rhodocollybia butyracea</name>
    <dbReference type="NCBI Taxonomy" id="206335"/>
    <lineage>
        <taxon>Eukaryota</taxon>
        <taxon>Fungi</taxon>
        <taxon>Dikarya</taxon>
        <taxon>Basidiomycota</taxon>
        <taxon>Agaricomycotina</taxon>
        <taxon>Agaricomycetes</taxon>
        <taxon>Agaricomycetidae</taxon>
        <taxon>Agaricales</taxon>
        <taxon>Marasmiineae</taxon>
        <taxon>Omphalotaceae</taxon>
        <taxon>Rhodocollybia</taxon>
    </lineage>
</organism>
<sequence length="158" mass="17146">MLPLEVNSILLGNSSLLTILICLHYELMVFLRICHTIIFLRVRKSAEQVLLCLCPLPRWCLEEEALEVSDKDSESDSELDGPSGPPEGELDDSPSELESELEESEGNRCIGLIGHGGSFVIIEIVTSGLISELPCGASPLHVTYAVFDACAPLAHILS</sequence>
<reference evidence="3" key="1">
    <citation type="submission" date="2020-11" db="EMBL/GenBank/DDBJ databases">
        <authorList>
            <consortium name="DOE Joint Genome Institute"/>
            <person name="Ahrendt S."/>
            <person name="Riley R."/>
            <person name="Andreopoulos W."/>
            <person name="Labutti K."/>
            <person name="Pangilinan J."/>
            <person name="Ruiz-Duenas F.J."/>
            <person name="Barrasa J.M."/>
            <person name="Sanchez-Garcia M."/>
            <person name="Camarero S."/>
            <person name="Miyauchi S."/>
            <person name="Serrano A."/>
            <person name="Linde D."/>
            <person name="Babiker R."/>
            <person name="Drula E."/>
            <person name="Ayuso-Fernandez I."/>
            <person name="Pacheco R."/>
            <person name="Padilla G."/>
            <person name="Ferreira P."/>
            <person name="Barriuso J."/>
            <person name="Kellner H."/>
            <person name="Castanera R."/>
            <person name="Alfaro M."/>
            <person name="Ramirez L."/>
            <person name="Pisabarro A.G."/>
            <person name="Kuo A."/>
            <person name="Tritt A."/>
            <person name="Lipzen A."/>
            <person name="He G."/>
            <person name="Yan M."/>
            <person name="Ng V."/>
            <person name="Cullen D."/>
            <person name="Martin F."/>
            <person name="Rosso M.-N."/>
            <person name="Henrissat B."/>
            <person name="Hibbett D."/>
            <person name="Martinez A.T."/>
            <person name="Grigoriev I.V."/>
        </authorList>
    </citation>
    <scope>NUCLEOTIDE SEQUENCE</scope>
    <source>
        <strain evidence="3">AH 40177</strain>
    </source>
</reference>
<name>A0A9P5PEB4_9AGAR</name>
<feature type="region of interest" description="Disordered" evidence="1">
    <location>
        <begin position="68"/>
        <end position="101"/>
    </location>
</feature>
<evidence type="ECO:0000256" key="1">
    <source>
        <dbReference type="SAM" id="MobiDB-lite"/>
    </source>
</evidence>